<dbReference type="Proteomes" id="UP000024635">
    <property type="component" value="Unassembled WGS sequence"/>
</dbReference>
<organism evidence="1 2">
    <name type="scientific">Ancylostoma ceylanicum</name>
    <dbReference type="NCBI Taxonomy" id="53326"/>
    <lineage>
        <taxon>Eukaryota</taxon>
        <taxon>Metazoa</taxon>
        <taxon>Ecdysozoa</taxon>
        <taxon>Nematoda</taxon>
        <taxon>Chromadorea</taxon>
        <taxon>Rhabditida</taxon>
        <taxon>Rhabditina</taxon>
        <taxon>Rhabditomorpha</taxon>
        <taxon>Strongyloidea</taxon>
        <taxon>Ancylostomatidae</taxon>
        <taxon>Ancylostomatinae</taxon>
        <taxon>Ancylostoma</taxon>
    </lineage>
</organism>
<evidence type="ECO:0000313" key="2">
    <source>
        <dbReference type="Proteomes" id="UP000024635"/>
    </source>
</evidence>
<sequence length="117" mass="13320">MGKGASRRGKILRAEVRSRSFLCKRRERYAAMRYNGVVRRAWGTSQTITYFERGASQVTERFGQVGGQEESSNHARVYRLQYAGAARRGLVSRRGSAGGDTTHIAYLVRRDEKIRHI</sequence>
<reference evidence="2" key="1">
    <citation type="journal article" date="2015" name="Nat. Genet.">
        <title>The genome and transcriptome of the zoonotic hookworm Ancylostoma ceylanicum identify infection-specific gene families.</title>
        <authorList>
            <person name="Schwarz E.M."/>
            <person name="Hu Y."/>
            <person name="Antoshechkin I."/>
            <person name="Miller M.M."/>
            <person name="Sternberg P.W."/>
            <person name="Aroian R.V."/>
        </authorList>
    </citation>
    <scope>NUCLEOTIDE SEQUENCE</scope>
    <source>
        <strain evidence="2">HY135</strain>
    </source>
</reference>
<gene>
    <name evidence="1" type="primary">Acey_s0269.g811</name>
    <name evidence="1" type="ORF">Y032_0269g811</name>
</gene>
<accession>A0A016S8Q7</accession>
<protein>
    <submittedName>
        <fullName evidence="1">Uncharacterized protein</fullName>
    </submittedName>
</protein>
<dbReference type="AlphaFoldDB" id="A0A016S8Q7"/>
<comment type="caution">
    <text evidence="1">The sequence shown here is derived from an EMBL/GenBank/DDBJ whole genome shotgun (WGS) entry which is preliminary data.</text>
</comment>
<evidence type="ECO:0000313" key="1">
    <source>
        <dbReference type="EMBL" id="EYB87015.1"/>
    </source>
</evidence>
<proteinExistence type="predicted"/>
<name>A0A016S8Q7_9BILA</name>
<keyword evidence="2" id="KW-1185">Reference proteome</keyword>
<dbReference type="EMBL" id="JARK01001605">
    <property type="protein sequence ID" value="EYB87015.1"/>
    <property type="molecule type" value="Genomic_DNA"/>
</dbReference>
<dbReference type="OrthoDB" id="5870438at2759"/>